<accession>A0A2W5KF33</accession>
<dbReference type="EMBL" id="QFPN01000006">
    <property type="protein sequence ID" value="PZQ14364.1"/>
    <property type="molecule type" value="Genomic_DNA"/>
</dbReference>
<proteinExistence type="predicted"/>
<dbReference type="AlphaFoldDB" id="A0A2W5KF33"/>
<gene>
    <name evidence="1" type="ORF">DI565_13180</name>
</gene>
<organism evidence="1 2">
    <name type="scientific">Ancylobacter novellus</name>
    <name type="common">Thiobacillus novellus</name>
    <dbReference type="NCBI Taxonomy" id="921"/>
    <lineage>
        <taxon>Bacteria</taxon>
        <taxon>Pseudomonadati</taxon>
        <taxon>Pseudomonadota</taxon>
        <taxon>Alphaproteobacteria</taxon>
        <taxon>Hyphomicrobiales</taxon>
        <taxon>Xanthobacteraceae</taxon>
        <taxon>Ancylobacter</taxon>
    </lineage>
</organism>
<name>A0A2W5KF33_ANCNO</name>
<sequence>MTSETENVVLELLRRMRGSLDRIELDLSDLKVGVSAIEQHLGQQQIQLAALNGRMDRFDERLSRIERRLDLADA</sequence>
<dbReference type="Proteomes" id="UP000249577">
    <property type="component" value="Unassembled WGS sequence"/>
</dbReference>
<comment type="caution">
    <text evidence="1">The sequence shown here is derived from an EMBL/GenBank/DDBJ whole genome shotgun (WGS) entry which is preliminary data.</text>
</comment>
<reference evidence="1 2" key="1">
    <citation type="submission" date="2017-08" db="EMBL/GenBank/DDBJ databases">
        <title>Infants hospitalized years apart are colonized by the same room-sourced microbial strains.</title>
        <authorList>
            <person name="Brooks B."/>
            <person name="Olm M.R."/>
            <person name="Firek B.A."/>
            <person name="Baker R."/>
            <person name="Thomas B.C."/>
            <person name="Morowitz M.J."/>
            <person name="Banfield J.F."/>
        </authorList>
    </citation>
    <scope>NUCLEOTIDE SEQUENCE [LARGE SCALE GENOMIC DNA]</scope>
    <source>
        <strain evidence="1">S2_005_003_R2_43</strain>
    </source>
</reference>
<evidence type="ECO:0000313" key="1">
    <source>
        <dbReference type="EMBL" id="PZQ14364.1"/>
    </source>
</evidence>
<protein>
    <submittedName>
        <fullName evidence="1">Uncharacterized protein</fullName>
    </submittedName>
</protein>
<evidence type="ECO:0000313" key="2">
    <source>
        <dbReference type="Proteomes" id="UP000249577"/>
    </source>
</evidence>